<evidence type="ECO:0000256" key="4">
    <source>
        <dbReference type="ARBA" id="ARBA00022825"/>
    </source>
</evidence>
<dbReference type="InterPro" id="IPR036852">
    <property type="entry name" value="Peptidase_S8/S53_dom_sf"/>
</dbReference>
<dbReference type="InterPro" id="IPR022398">
    <property type="entry name" value="Peptidase_S8_His-AS"/>
</dbReference>
<dbReference type="PANTHER" id="PTHR43399">
    <property type="entry name" value="SUBTILISIN-RELATED"/>
    <property type="match status" value="1"/>
</dbReference>
<evidence type="ECO:0000259" key="6">
    <source>
        <dbReference type="Pfam" id="PF00082"/>
    </source>
</evidence>
<dbReference type="InterPro" id="IPR034202">
    <property type="entry name" value="Subtilisin_Carlsberg-like"/>
</dbReference>
<dbReference type="PROSITE" id="PS00138">
    <property type="entry name" value="SUBTILASE_SER"/>
    <property type="match status" value="1"/>
</dbReference>
<feature type="domain" description="Peptidase S8/S53" evidence="6">
    <location>
        <begin position="40"/>
        <end position="288"/>
    </location>
</feature>
<dbReference type="SUPFAM" id="SSF52743">
    <property type="entry name" value="Subtilisin-like"/>
    <property type="match status" value="1"/>
</dbReference>
<dbReference type="PRINTS" id="PR00723">
    <property type="entry name" value="SUBTILISIN"/>
</dbReference>
<keyword evidence="4 5" id="KW-0720">Serine protease</keyword>
<dbReference type="EMBL" id="SNYJ01000027">
    <property type="protein sequence ID" value="TDQ34121.1"/>
    <property type="molecule type" value="Genomic_DNA"/>
</dbReference>
<comment type="caution">
    <text evidence="7">The sequence shown here is derived from an EMBL/GenBank/DDBJ whole genome shotgun (WGS) entry which is preliminary data.</text>
</comment>
<organism evidence="7 8">
    <name type="scientific">Aureibacillus halotolerans</name>
    <dbReference type="NCBI Taxonomy" id="1508390"/>
    <lineage>
        <taxon>Bacteria</taxon>
        <taxon>Bacillati</taxon>
        <taxon>Bacillota</taxon>
        <taxon>Bacilli</taxon>
        <taxon>Bacillales</taxon>
        <taxon>Bacillaceae</taxon>
        <taxon>Aureibacillus</taxon>
    </lineage>
</organism>
<evidence type="ECO:0000256" key="1">
    <source>
        <dbReference type="ARBA" id="ARBA00011073"/>
    </source>
</evidence>
<dbReference type="Gene3D" id="3.40.50.200">
    <property type="entry name" value="Peptidase S8/S53 domain"/>
    <property type="match status" value="1"/>
</dbReference>
<reference evidence="7 8" key="1">
    <citation type="submission" date="2019-03" db="EMBL/GenBank/DDBJ databases">
        <title>Genomic Encyclopedia of Type Strains, Phase IV (KMG-IV): sequencing the most valuable type-strain genomes for metagenomic binning, comparative biology and taxonomic classification.</title>
        <authorList>
            <person name="Goeker M."/>
        </authorList>
    </citation>
    <scope>NUCLEOTIDE SEQUENCE [LARGE SCALE GENOMIC DNA]</scope>
    <source>
        <strain evidence="7 8">DSM 28697</strain>
    </source>
</reference>
<feature type="active site" description="Charge relay system" evidence="5">
    <location>
        <position position="86"/>
    </location>
</feature>
<dbReference type="CDD" id="cd07477">
    <property type="entry name" value="Peptidases_S8_Subtilisin_subset"/>
    <property type="match status" value="1"/>
</dbReference>
<dbReference type="GO" id="GO:0006508">
    <property type="term" value="P:proteolysis"/>
    <property type="evidence" value="ECO:0007669"/>
    <property type="project" value="UniProtKB-KW"/>
</dbReference>
<proteinExistence type="inferred from homology"/>
<dbReference type="InterPro" id="IPR023828">
    <property type="entry name" value="Peptidase_S8_Ser-AS"/>
</dbReference>
<dbReference type="AlphaFoldDB" id="A0A4R6TPM7"/>
<keyword evidence="2 5" id="KW-0645">Protease</keyword>
<dbReference type="InterPro" id="IPR015500">
    <property type="entry name" value="Peptidase_S8_subtilisin-rel"/>
</dbReference>
<accession>A0A4R6TPM7</accession>
<dbReference type="PANTHER" id="PTHR43399:SF4">
    <property type="entry name" value="CELL WALL-ASSOCIATED PROTEASE"/>
    <property type="match status" value="1"/>
</dbReference>
<dbReference type="Proteomes" id="UP000295632">
    <property type="component" value="Unassembled WGS sequence"/>
</dbReference>
<dbReference type="PROSITE" id="PS00137">
    <property type="entry name" value="SUBTILASE_HIS"/>
    <property type="match status" value="1"/>
</dbReference>
<sequence length="353" mass="37384">MADIALHPFTVQDVTRRKNEVPSNIQSIGAPDWWKQGFTGKGVVVAVFDTGCDARHPDLQEAIIGGRNFTNDDGGRPHRFDDYHGHGTHVTGIIAARKNNTGVVGVAPDARILVVKVLDKDGNGTYEQLTRGIQYALDWRGSRGERVRVLSMSLAGPKDDSALKEAIEKASEANALVVCAAGNSGDGRSNTSEVGYPGFYSECVQVGAIDQKRSMAPFSNSNDEIDLVAPGVDILSTYPRGSYATLSGTSMAAPHVSGAAALLIQKYELGLRRSIIEAEVFALLVKHTEALGFDPREEGYGSLLLGKGKAFPKAQGKPKKAKASQSIGTGSGFVVTAAAIGEAADDELSVRDS</sequence>
<evidence type="ECO:0000256" key="2">
    <source>
        <dbReference type="ARBA" id="ARBA00022670"/>
    </source>
</evidence>
<dbReference type="PROSITE" id="PS51892">
    <property type="entry name" value="SUBTILASE"/>
    <property type="match status" value="1"/>
</dbReference>
<evidence type="ECO:0000313" key="7">
    <source>
        <dbReference type="EMBL" id="TDQ34121.1"/>
    </source>
</evidence>
<feature type="active site" description="Charge relay system" evidence="5">
    <location>
        <position position="49"/>
    </location>
</feature>
<comment type="similarity">
    <text evidence="1 5">Belongs to the peptidase S8 family.</text>
</comment>
<protein>
    <submittedName>
        <fullName evidence="7">Type II signal peptidase</fullName>
    </submittedName>
</protein>
<name>A0A4R6TPM7_9BACI</name>
<dbReference type="Pfam" id="PF00082">
    <property type="entry name" value="Peptidase_S8"/>
    <property type="match status" value="1"/>
</dbReference>
<gene>
    <name evidence="7" type="ORF">EV213_12717</name>
</gene>
<evidence type="ECO:0000256" key="5">
    <source>
        <dbReference type="PROSITE-ProRule" id="PRU01240"/>
    </source>
</evidence>
<dbReference type="GO" id="GO:0004252">
    <property type="term" value="F:serine-type endopeptidase activity"/>
    <property type="evidence" value="ECO:0007669"/>
    <property type="project" value="UniProtKB-UniRule"/>
</dbReference>
<feature type="active site" description="Charge relay system" evidence="5">
    <location>
        <position position="250"/>
    </location>
</feature>
<keyword evidence="8" id="KW-1185">Reference proteome</keyword>
<evidence type="ECO:0000256" key="3">
    <source>
        <dbReference type="ARBA" id="ARBA00022801"/>
    </source>
</evidence>
<dbReference type="InterPro" id="IPR000209">
    <property type="entry name" value="Peptidase_S8/S53_dom"/>
</dbReference>
<evidence type="ECO:0000313" key="8">
    <source>
        <dbReference type="Proteomes" id="UP000295632"/>
    </source>
</evidence>
<keyword evidence="3 5" id="KW-0378">Hydrolase</keyword>
<dbReference type="InterPro" id="IPR051048">
    <property type="entry name" value="Peptidase_S8/S53_subtilisin"/>
</dbReference>
<dbReference type="OrthoDB" id="9798386at2"/>